<gene>
    <name evidence="2" type="ORF">CCMP2556_LOCUS29662</name>
</gene>
<accession>A0ABP0N936</accession>
<feature type="compositionally biased region" description="Basic and acidic residues" evidence="1">
    <location>
        <begin position="288"/>
        <end position="303"/>
    </location>
</feature>
<proteinExistence type="predicted"/>
<feature type="region of interest" description="Disordered" evidence="1">
    <location>
        <begin position="341"/>
        <end position="403"/>
    </location>
</feature>
<name>A0ABP0N936_9DINO</name>
<evidence type="ECO:0000313" key="2">
    <source>
        <dbReference type="EMBL" id="CAK9060295.1"/>
    </source>
</evidence>
<protein>
    <submittedName>
        <fullName evidence="2">Uncharacterized protein</fullName>
    </submittedName>
</protein>
<sequence length="424" mass="46194">MVNAFPVFQHDLPAFLYYWKVLTSTPDLSTKQSGDLLLSLDTALWDEKSLEDLRSWIAEKTGLEDLESGGRRQSQDYMNLPSFLPDWLWKNLLDPNEAPEVSLEKLCGYAANLGLRLPTEGTLAMLCTLAYQKDVLAMSGHAKHRLLEQKKPLIRKWLQGNRPPVHVGTLPDSWTDIPGELRRKAIPSGVDPLPPPPSHVDFWRVASTWPVRVSNRMALDGAAQASTPSGVDSGALGRMAEVVQSSVQLVQEAQAMARTALTSVGKGPSGEQVMLALEDGSVDDVPARRAAPEVETPAERPGESVRVGTGKISVQQQLRDLQTGLTGADCTDAILKRPAASVDLRKRPATQMARPAAASKGSLPRQPSRKQRPASDDTRKKFTSRAYHAAKKRVLRSGGSTVAATEAAREALRKASVRWAADHA</sequence>
<reference evidence="2 3" key="1">
    <citation type="submission" date="2024-02" db="EMBL/GenBank/DDBJ databases">
        <authorList>
            <person name="Chen Y."/>
            <person name="Shah S."/>
            <person name="Dougan E. K."/>
            <person name="Thang M."/>
            <person name="Chan C."/>
        </authorList>
    </citation>
    <scope>NUCLEOTIDE SEQUENCE [LARGE SCALE GENOMIC DNA]</scope>
</reference>
<keyword evidence="3" id="KW-1185">Reference proteome</keyword>
<dbReference type="EMBL" id="CAXAMN010021499">
    <property type="protein sequence ID" value="CAK9060295.1"/>
    <property type="molecule type" value="Genomic_DNA"/>
</dbReference>
<evidence type="ECO:0000313" key="3">
    <source>
        <dbReference type="Proteomes" id="UP001642484"/>
    </source>
</evidence>
<feature type="region of interest" description="Disordered" evidence="1">
    <location>
        <begin position="288"/>
        <end position="310"/>
    </location>
</feature>
<comment type="caution">
    <text evidence="2">The sequence shown here is derived from an EMBL/GenBank/DDBJ whole genome shotgun (WGS) entry which is preliminary data.</text>
</comment>
<evidence type="ECO:0000256" key="1">
    <source>
        <dbReference type="SAM" id="MobiDB-lite"/>
    </source>
</evidence>
<organism evidence="2 3">
    <name type="scientific">Durusdinium trenchii</name>
    <dbReference type="NCBI Taxonomy" id="1381693"/>
    <lineage>
        <taxon>Eukaryota</taxon>
        <taxon>Sar</taxon>
        <taxon>Alveolata</taxon>
        <taxon>Dinophyceae</taxon>
        <taxon>Suessiales</taxon>
        <taxon>Symbiodiniaceae</taxon>
        <taxon>Durusdinium</taxon>
    </lineage>
</organism>
<dbReference type="Proteomes" id="UP001642484">
    <property type="component" value="Unassembled WGS sequence"/>
</dbReference>